<proteinExistence type="predicted"/>
<dbReference type="EMBL" id="BK015328">
    <property type="protein sequence ID" value="DAE01665.1"/>
    <property type="molecule type" value="Genomic_DNA"/>
</dbReference>
<name>A0A8S5P5F2_9CAUD</name>
<accession>A0A8S5P5F2</accession>
<organism evidence="1">
    <name type="scientific">Siphoviridae sp. ctkyp1</name>
    <dbReference type="NCBI Taxonomy" id="2825646"/>
    <lineage>
        <taxon>Viruses</taxon>
        <taxon>Duplodnaviria</taxon>
        <taxon>Heunggongvirae</taxon>
        <taxon>Uroviricota</taxon>
        <taxon>Caudoviricetes</taxon>
    </lineage>
</organism>
<evidence type="ECO:0000313" key="1">
    <source>
        <dbReference type="EMBL" id="DAE01665.1"/>
    </source>
</evidence>
<reference evidence="1" key="1">
    <citation type="journal article" date="2021" name="Proc. Natl. Acad. Sci. U.S.A.">
        <title>A Catalog of Tens of Thousands of Viruses from Human Metagenomes Reveals Hidden Associations with Chronic Diseases.</title>
        <authorList>
            <person name="Tisza M.J."/>
            <person name="Buck C.B."/>
        </authorList>
    </citation>
    <scope>NUCLEOTIDE SEQUENCE</scope>
    <source>
        <strain evidence="1">Ctkyp1</strain>
    </source>
</reference>
<sequence length="72" mass="8490">MTVKQLLDVIDKKTMVEVRGEHDCELIFSTNRNCGYYTKDTFEEIKENTATQITALEEDLIVIYIDSEIWRE</sequence>
<protein>
    <submittedName>
        <fullName evidence="1">Uncharacterized protein</fullName>
    </submittedName>
</protein>